<dbReference type="RefSeq" id="WP_252587564.1">
    <property type="nucleotide sequence ID" value="NZ_JAMWYS010000030.1"/>
</dbReference>
<evidence type="ECO:0000313" key="2">
    <source>
        <dbReference type="Proteomes" id="UP001155182"/>
    </source>
</evidence>
<dbReference type="AlphaFoldDB" id="A0A9X2F2N1"/>
<comment type="caution">
    <text evidence="1">The sequence shown here is derived from an EMBL/GenBank/DDBJ whole genome shotgun (WGS) entry which is preliminary data.</text>
</comment>
<evidence type="ECO:0000313" key="1">
    <source>
        <dbReference type="EMBL" id="MCO4293070.1"/>
    </source>
</evidence>
<sequence>MLTTYQYCNLLSINCDFLLRLLSVHHPFSADEIKKYSQILKWGNGFYTADPKKDISYEQVCIAMYGLCFNSNIKWTPELEIYSIDDPMQLELSSELFENKLYHHFPLVIEKEMEARTEVMRNVYLECMPKAEAPDVEVTQYYEKLENLTQNYAGVLGKEFNFSSILDLICFTCICKDFYALNFSLYSNFLNLLIENQMEVISILDSFIEQKSEIDLHYPL</sequence>
<organism evidence="1 2">
    <name type="scientific">Solitalea agri</name>
    <dbReference type="NCBI Taxonomy" id="2953739"/>
    <lineage>
        <taxon>Bacteria</taxon>
        <taxon>Pseudomonadati</taxon>
        <taxon>Bacteroidota</taxon>
        <taxon>Sphingobacteriia</taxon>
        <taxon>Sphingobacteriales</taxon>
        <taxon>Sphingobacteriaceae</taxon>
        <taxon>Solitalea</taxon>
    </lineage>
</organism>
<proteinExistence type="predicted"/>
<accession>A0A9X2F2N1</accession>
<protein>
    <submittedName>
        <fullName evidence="1">Uncharacterized protein</fullName>
    </submittedName>
</protein>
<dbReference type="EMBL" id="JAMWYS010000030">
    <property type="protein sequence ID" value="MCO4293070.1"/>
    <property type="molecule type" value="Genomic_DNA"/>
</dbReference>
<gene>
    <name evidence="1" type="ORF">NF867_09360</name>
</gene>
<keyword evidence="2" id="KW-1185">Reference proteome</keyword>
<dbReference type="Proteomes" id="UP001155182">
    <property type="component" value="Unassembled WGS sequence"/>
</dbReference>
<reference evidence="1" key="1">
    <citation type="submission" date="2022-06" db="EMBL/GenBank/DDBJ databases">
        <title>Solitalea sp. MAHUQ-68 isolated from rhizospheric soil.</title>
        <authorList>
            <person name="Huq M.A."/>
        </authorList>
    </citation>
    <scope>NUCLEOTIDE SEQUENCE</scope>
    <source>
        <strain evidence="1">MAHUQ-68</strain>
    </source>
</reference>
<name>A0A9X2F2N1_9SPHI</name>